<evidence type="ECO:0000256" key="2">
    <source>
        <dbReference type="ARBA" id="ARBA00022481"/>
    </source>
</evidence>
<dbReference type="GO" id="GO:0005794">
    <property type="term" value="C:Golgi apparatus"/>
    <property type="evidence" value="ECO:0007669"/>
    <property type="project" value="TreeGrafter"/>
</dbReference>
<dbReference type="GeneID" id="34618968"/>
<reference evidence="12" key="1">
    <citation type="submission" date="2025-08" db="UniProtKB">
        <authorList>
            <consortium name="RefSeq"/>
        </authorList>
    </citation>
    <scope>IDENTIFICATION</scope>
</reference>
<dbReference type="Pfam" id="PF13774">
    <property type="entry name" value="Longin"/>
    <property type="match status" value="1"/>
</dbReference>
<evidence type="ECO:0000256" key="5">
    <source>
        <dbReference type="ARBA" id="ARBA00023288"/>
    </source>
</evidence>
<dbReference type="OrthoDB" id="27923at2759"/>
<dbReference type="InterPro" id="IPR011012">
    <property type="entry name" value="Longin-like_dom_sf"/>
</dbReference>
<evidence type="ECO:0000256" key="3">
    <source>
        <dbReference type="ARBA" id="ARBA00023136"/>
    </source>
</evidence>
<dbReference type="PROSITE" id="PS50859">
    <property type="entry name" value="LONGIN"/>
    <property type="match status" value="1"/>
</dbReference>
<evidence type="ECO:0000256" key="7">
    <source>
        <dbReference type="ARBA" id="ARBA00046278"/>
    </source>
</evidence>
<accession>A0A6P5WE94</accession>
<dbReference type="SMART" id="SM01270">
    <property type="entry name" value="Longin"/>
    <property type="match status" value="1"/>
</dbReference>
<feature type="domain" description="V-SNARE coiled-coil homology" evidence="10">
    <location>
        <begin position="153"/>
        <end position="199"/>
    </location>
</feature>
<keyword evidence="3" id="KW-0472">Membrane</keyword>
<dbReference type="PANTHER" id="PTHR45806:SF1">
    <property type="entry name" value="SYNAPTOBREVIN HOMOLOG YKT6"/>
    <property type="match status" value="1"/>
</dbReference>
<sequence>MKLIALLVCRCSGGLDNLVFLSGAYDLSGYPFYQRNAVKEGIKFIARTAIPRLPVGRQQEVEHEGSVAFVFRYPDSLAILAIGDHEYPRRIVFACLNEVHEEFTSSFSRLDWPRIEGRSAASKSSKSNHPDIPFQETLADILKKYKDPLRADELLRVQQKANFAQDVARQTISSVLRHGESLQELVNRSEDLSSRGTTV</sequence>
<keyword evidence="11" id="KW-1185">Reference proteome</keyword>
<dbReference type="SUPFAM" id="SSF58038">
    <property type="entry name" value="SNARE fusion complex"/>
    <property type="match status" value="1"/>
</dbReference>
<keyword evidence="6" id="KW-0636">Prenylation</keyword>
<protein>
    <submittedName>
        <fullName evidence="12">VAMP-like protein YKT61</fullName>
    </submittedName>
</protein>
<keyword evidence="5" id="KW-0449">Lipoprotein</keyword>
<gene>
    <name evidence="12" type="primary">LOC34618968</name>
</gene>
<dbReference type="Proteomes" id="UP000515125">
    <property type="component" value="Unplaced"/>
</dbReference>
<dbReference type="Gene3D" id="3.30.450.50">
    <property type="entry name" value="Longin domain"/>
    <property type="match status" value="1"/>
</dbReference>
<dbReference type="InterPro" id="IPR042855">
    <property type="entry name" value="V_SNARE_CC"/>
</dbReference>
<dbReference type="SUPFAM" id="SSF64356">
    <property type="entry name" value="SNARE-like"/>
    <property type="match status" value="1"/>
</dbReference>
<evidence type="ECO:0000313" key="12">
    <source>
        <dbReference type="RefSeq" id="XP_022590944.2"/>
    </source>
</evidence>
<keyword evidence="4" id="KW-0564">Palmitate</keyword>
<name>A0A6P5WE94_9EIME</name>
<evidence type="ECO:0000259" key="9">
    <source>
        <dbReference type="PROSITE" id="PS50859"/>
    </source>
</evidence>
<evidence type="ECO:0000256" key="1">
    <source>
        <dbReference type="ARBA" id="ARBA00008025"/>
    </source>
</evidence>
<organism evidence="11 12">
    <name type="scientific">Cyclospora cayetanensis</name>
    <dbReference type="NCBI Taxonomy" id="88456"/>
    <lineage>
        <taxon>Eukaryota</taxon>
        <taxon>Sar</taxon>
        <taxon>Alveolata</taxon>
        <taxon>Apicomplexa</taxon>
        <taxon>Conoidasida</taxon>
        <taxon>Coccidia</taxon>
        <taxon>Eucoccidiorida</taxon>
        <taxon>Eimeriorina</taxon>
        <taxon>Eimeriidae</taxon>
        <taxon>Cyclospora</taxon>
    </lineage>
</organism>
<comment type="subcellular location">
    <subcellularLocation>
        <location evidence="7">Endomembrane system</location>
        <topology evidence="7">Lipid-anchor</topology>
        <orientation evidence="7">Cytoplasmic side</orientation>
    </subcellularLocation>
</comment>
<dbReference type="Gene3D" id="1.20.5.110">
    <property type="match status" value="1"/>
</dbReference>
<dbReference type="RefSeq" id="XP_022590944.2">
    <property type="nucleotide sequence ID" value="XM_022732280.2"/>
</dbReference>
<dbReference type="GO" id="GO:0006888">
    <property type="term" value="P:endoplasmic reticulum to Golgi vesicle-mediated transport"/>
    <property type="evidence" value="ECO:0007669"/>
    <property type="project" value="TreeGrafter"/>
</dbReference>
<keyword evidence="8" id="KW-0175">Coiled coil</keyword>
<dbReference type="GO" id="GO:0005484">
    <property type="term" value="F:SNAP receptor activity"/>
    <property type="evidence" value="ECO:0007669"/>
    <property type="project" value="TreeGrafter"/>
</dbReference>
<dbReference type="InterPro" id="IPR010908">
    <property type="entry name" value="Longin_dom"/>
</dbReference>
<feature type="domain" description="Longin" evidence="9">
    <location>
        <begin position="7"/>
        <end position="138"/>
    </location>
</feature>
<dbReference type="PANTHER" id="PTHR45806">
    <property type="entry name" value="SYNAPTOBREVIN HOMOLOG YKT6"/>
    <property type="match status" value="1"/>
</dbReference>
<keyword evidence="2" id="KW-0488">Methylation</keyword>
<dbReference type="PROSITE" id="PS50892">
    <property type="entry name" value="V_SNARE"/>
    <property type="match status" value="1"/>
</dbReference>
<comment type="similarity">
    <text evidence="1">Belongs to the synaptobrevin family.</text>
</comment>
<evidence type="ECO:0000256" key="8">
    <source>
        <dbReference type="PROSITE-ProRule" id="PRU00290"/>
    </source>
</evidence>
<evidence type="ECO:0000256" key="6">
    <source>
        <dbReference type="ARBA" id="ARBA00023289"/>
    </source>
</evidence>
<proteinExistence type="inferred from homology"/>
<evidence type="ECO:0000313" key="11">
    <source>
        <dbReference type="Proteomes" id="UP000515125"/>
    </source>
</evidence>
<evidence type="ECO:0000259" key="10">
    <source>
        <dbReference type="PROSITE" id="PS50892"/>
    </source>
</evidence>
<evidence type="ECO:0000256" key="4">
    <source>
        <dbReference type="ARBA" id="ARBA00023139"/>
    </source>
</evidence>
<dbReference type="CDD" id="cd14824">
    <property type="entry name" value="Longin"/>
    <property type="match status" value="1"/>
</dbReference>
<dbReference type="AlphaFoldDB" id="A0A6P5WE94"/>